<feature type="transmembrane region" description="Helical" evidence="12">
    <location>
        <begin position="73"/>
        <end position="97"/>
    </location>
</feature>
<feature type="transmembrane region" description="Helical" evidence="12">
    <location>
        <begin position="182"/>
        <end position="201"/>
    </location>
</feature>
<protein>
    <submittedName>
        <fullName evidence="13">Na+/proline symporter</fullName>
    </submittedName>
</protein>
<dbReference type="RefSeq" id="WP_183883350.1">
    <property type="nucleotide sequence ID" value="NZ_JACHCD010000001.1"/>
</dbReference>
<accession>A0A7W8ZPA1</accession>
<dbReference type="PANTHER" id="PTHR42985">
    <property type="entry name" value="SODIUM-COUPLED MONOCARBOXYLATE TRANSPORTER"/>
    <property type="match status" value="1"/>
</dbReference>
<dbReference type="CDD" id="cd10326">
    <property type="entry name" value="SLC5sbd_NIS-like"/>
    <property type="match status" value="1"/>
</dbReference>
<dbReference type="InterPro" id="IPR038377">
    <property type="entry name" value="Na/Glc_symporter_sf"/>
</dbReference>
<feature type="transmembrane region" description="Helical" evidence="12">
    <location>
        <begin position="6"/>
        <end position="23"/>
    </location>
</feature>
<evidence type="ECO:0000256" key="11">
    <source>
        <dbReference type="RuleBase" id="RU362091"/>
    </source>
</evidence>
<evidence type="ECO:0000256" key="12">
    <source>
        <dbReference type="SAM" id="Phobius"/>
    </source>
</evidence>
<dbReference type="InterPro" id="IPR051163">
    <property type="entry name" value="Sodium:Solute_Symporter_SSF"/>
</dbReference>
<feature type="transmembrane region" description="Helical" evidence="12">
    <location>
        <begin position="379"/>
        <end position="398"/>
    </location>
</feature>
<name>A0A7W8ZPA1_9SPHI</name>
<evidence type="ECO:0000256" key="8">
    <source>
        <dbReference type="ARBA" id="ARBA00023065"/>
    </source>
</evidence>
<evidence type="ECO:0000256" key="3">
    <source>
        <dbReference type="ARBA" id="ARBA00022448"/>
    </source>
</evidence>
<dbReference type="EMBL" id="JACHCE010000005">
    <property type="protein sequence ID" value="MBB5637475.1"/>
    <property type="molecule type" value="Genomic_DNA"/>
</dbReference>
<dbReference type="GO" id="GO:0006814">
    <property type="term" value="P:sodium ion transport"/>
    <property type="evidence" value="ECO:0007669"/>
    <property type="project" value="UniProtKB-KW"/>
</dbReference>
<keyword evidence="7" id="KW-0915">Sodium</keyword>
<keyword evidence="8" id="KW-0406">Ion transport</keyword>
<feature type="transmembrane region" description="Helical" evidence="12">
    <location>
        <begin position="319"/>
        <end position="342"/>
    </location>
</feature>
<evidence type="ECO:0000256" key="1">
    <source>
        <dbReference type="ARBA" id="ARBA00004651"/>
    </source>
</evidence>
<dbReference type="GO" id="GO:0015293">
    <property type="term" value="F:symporter activity"/>
    <property type="evidence" value="ECO:0007669"/>
    <property type="project" value="TreeGrafter"/>
</dbReference>
<dbReference type="Proteomes" id="UP000537204">
    <property type="component" value="Unassembled WGS sequence"/>
</dbReference>
<evidence type="ECO:0000313" key="13">
    <source>
        <dbReference type="EMBL" id="MBB5637475.1"/>
    </source>
</evidence>
<evidence type="ECO:0000256" key="9">
    <source>
        <dbReference type="ARBA" id="ARBA00023136"/>
    </source>
</evidence>
<keyword evidence="5 12" id="KW-0812">Transmembrane</keyword>
<keyword evidence="10" id="KW-0739">Sodium transport</keyword>
<feature type="transmembrane region" description="Helical" evidence="12">
    <location>
        <begin position="436"/>
        <end position="452"/>
    </location>
</feature>
<evidence type="ECO:0000256" key="2">
    <source>
        <dbReference type="ARBA" id="ARBA00006434"/>
    </source>
</evidence>
<comment type="similarity">
    <text evidence="2 11">Belongs to the sodium:solute symporter (SSF) (TC 2.A.21) family.</text>
</comment>
<dbReference type="Pfam" id="PF00474">
    <property type="entry name" value="SSF"/>
    <property type="match status" value="1"/>
</dbReference>
<evidence type="ECO:0000256" key="4">
    <source>
        <dbReference type="ARBA" id="ARBA00022475"/>
    </source>
</evidence>
<evidence type="ECO:0000256" key="7">
    <source>
        <dbReference type="ARBA" id="ARBA00023053"/>
    </source>
</evidence>
<feature type="transmembrane region" description="Helical" evidence="12">
    <location>
        <begin position="404"/>
        <end position="424"/>
    </location>
</feature>
<feature type="transmembrane region" description="Helical" evidence="12">
    <location>
        <begin position="274"/>
        <end position="299"/>
    </location>
</feature>
<proteinExistence type="inferred from homology"/>
<dbReference type="PROSITE" id="PS50283">
    <property type="entry name" value="NA_SOLUT_SYMP_3"/>
    <property type="match status" value="1"/>
</dbReference>
<evidence type="ECO:0000256" key="5">
    <source>
        <dbReference type="ARBA" id="ARBA00022692"/>
    </source>
</evidence>
<dbReference type="InterPro" id="IPR001734">
    <property type="entry name" value="Na/solute_symporter"/>
</dbReference>
<dbReference type="PANTHER" id="PTHR42985:SF47">
    <property type="entry name" value="INTEGRAL MEMBRANE TRANSPORT PROTEIN"/>
    <property type="match status" value="1"/>
</dbReference>
<comment type="caution">
    <text evidence="13">The sequence shown here is derived from an EMBL/GenBank/DDBJ whole genome shotgun (WGS) entry which is preliminary data.</text>
</comment>
<evidence type="ECO:0000256" key="10">
    <source>
        <dbReference type="ARBA" id="ARBA00023201"/>
    </source>
</evidence>
<organism evidence="13 14">
    <name type="scientific">Pedobacter cryoconitis</name>
    <dbReference type="NCBI Taxonomy" id="188932"/>
    <lineage>
        <taxon>Bacteria</taxon>
        <taxon>Pseudomonadati</taxon>
        <taxon>Bacteroidota</taxon>
        <taxon>Sphingobacteriia</taxon>
        <taxon>Sphingobacteriales</taxon>
        <taxon>Sphingobacteriaceae</taxon>
        <taxon>Pedobacter</taxon>
    </lineage>
</organism>
<sequence length="492" mass="54962">MTPSILLSFLLGYFTLLIGVAYFTSRNASDNASFFIANRNSKWYLVAFGMIGTALSGVTFISVPGAVGKSEFAYFQFVLGSAAGFIVVATVLLPLYYRMNLISIYTYLEKRLGTYSYKTGAVIFLISRTIGSSFRLYLVAIVLQKFIFDPWNVPFWLTIVLCLVLIWIYTHKGGLKTIIITDTLQTVFLLLSVVLSIVFIAKSLNLDLAGTFEAVKNSSYSKIFFWEDFMTSKSHFLKQFLGGAFVTIAMVGLDQDLMQKNLSMKNIGEAQKNMFTFTGVFIVMNIFFLSVGALLYLYAAKNGIVVADLKTPDHLYPEIALNHLNIIPGIIFMLGLTAATFATTDSALTALTTSFCMDFLHFDKKENQNDPKLVTQRHWVHIGFSFVMIAVILIFKAINDDSVVNSIFTVAGYTYGPLLGLFAFGMLTKKAVEDKLVPYLCIASPVLCLIINTHSVKWFGYTMGFELILLNGLITFLLLWVTGKYTEDQTKF</sequence>
<feature type="transmembrane region" description="Helical" evidence="12">
    <location>
        <begin position="117"/>
        <end position="141"/>
    </location>
</feature>
<dbReference type="GO" id="GO:0005886">
    <property type="term" value="C:plasma membrane"/>
    <property type="evidence" value="ECO:0007669"/>
    <property type="project" value="UniProtKB-SubCell"/>
</dbReference>
<feature type="transmembrane region" description="Helical" evidence="12">
    <location>
        <begin position="458"/>
        <end position="481"/>
    </location>
</feature>
<keyword evidence="9 12" id="KW-0472">Membrane</keyword>
<evidence type="ECO:0000313" key="14">
    <source>
        <dbReference type="Proteomes" id="UP000537204"/>
    </source>
</evidence>
<keyword evidence="6 12" id="KW-1133">Transmembrane helix</keyword>
<evidence type="ECO:0000256" key="6">
    <source>
        <dbReference type="ARBA" id="ARBA00022989"/>
    </source>
</evidence>
<feature type="transmembrane region" description="Helical" evidence="12">
    <location>
        <begin position="43"/>
        <end position="67"/>
    </location>
</feature>
<comment type="subcellular location">
    <subcellularLocation>
        <location evidence="1">Cell membrane</location>
        <topology evidence="1">Multi-pass membrane protein</topology>
    </subcellularLocation>
</comment>
<feature type="transmembrane region" description="Helical" evidence="12">
    <location>
        <begin position="153"/>
        <end position="170"/>
    </location>
</feature>
<feature type="transmembrane region" description="Helical" evidence="12">
    <location>
        <begin position="236"/>
        <end position="253"/>
    </location>
</feature>
<keyword evidence="3" id="KW-0813">Transport</keyword>
<keyword evidence="4" id="KW-1003">Cell membrane</keyword>
<gene>
    <name evidence="13" type="ORF">HDE68_003390</name>
</gene>
<dbReference type="Gene3D" id="1.20.1730.10">
    <property type="entry name" value="Sodium/glucose cotransporter"/>
    <property type="match status" value="1"/>
</dbReference>
<reference evidence="13 14" key="1">
    <citation type="submission" date="2020-08" db="EMBL/GenBank/DDBJ databases">
        <title>Genomic Encyclopedia of Type Strains, Phase IV (KMG-V): Genome sequencing to study the core and pangenomes of soil and plant-associated prokaryotes.</title>
        <authorList>
            <person name="Whitman W."/>
        </authorList>
    </citation>
    <scope>NUCLEOTIDE SEQUENCE [LARGE SCALE GENOMIC DNA]</scope>
    <source>
        <strain evidence="13 14">S3M1</strain>
    </source>
</reference>
<dbReference type="AlphaFoldDB" id="A0A7W8ZPA1"/>